<evidence type="ECO:0000313" key="7">
    <source>
        <dbReference type="WBParaSite" id="EVEC_0000032001-mRNA-1"/>
    </source>
</evidence>
<feature type="site" description="Lowers pKa of active site Tyr" evidence="3">
    <location>
        <position position="81"/>
    </location>
</feature>
<feature type="binding site" evidence="2">
    <location>
        <position position="114"/>
    </location>
    <ligand>
        <name>substrate</name>
    </ligand>
</feature>
<evidence type="ECO:0000256" key="2">
    <source>
        <dbReference type="PIRSR" id="PIRSR000097-2"/>
    </source>
</evidence>
<dbReference type="Gene3D" id="3.20.20.100">
    <property type="entry name" value="NADP-dependent oxidoreductase domain"/>
    <property type="match status" value="1"/>
</dbReference>
<organism evidence="7">
    <name type="scientific">Enterobius vermicularis</name>
    <name type="common">Human pinworm</name>
    <dbReference type="NCBI Taxonomy" id="51028"/>
    <lineage>
        <taxon>Eukaryota</taxon>
        <taxon>Metazoa</taxon>
        <taxon>Ecdysozoa</taxon>
        <taxon>Nematoda</taxon>
        <taxon>Chromadorea</taxon>
        <taxon>Rhabditida</taxon>
        <taxon>Spirurina</taxon>
        <taxon>Oxyuridomorpha</taxon>
        <taxon>Oxyuroidea</taxon>
        <taxon>Oxyuridae</taxon>
        <taxon>Enterobius</taxon>
    </lineage>
</organism>
<proteinExistence type="predicted"/>
<keyword evidence="6" id="KW-1185">Reference proteome</keyword>
<sequence>MVVGGPKIMLPTGAEMPAIGLGTWLSKKNEVGDAVRHALDCGYRHIDTAEIYANEAEIGVVLDEYLKAGKIKREDLFVTTKLWCTHFQPDDIEPALQESLKKLKLDYVDLYLTHVPGAYNHEMTKQDHSVTVEQLWKGMEELYNKGLTKAIGVSNYSIEQIERVMKIAKVPIHNCQVECYLYFPQFELAEACKRHNITFTAYAPIGSPGRSIAAFDSGAKLTWPAASSPLEDPLVKELATKHHKTPAQVLIRHLFQRGFIVIPKSVNEKRIKENWNIFDFELTEEEMKRLNQPKHHQRLFLQDL</sequence>
<evidence type="ECO:0000256" key="3">
    <source>
        <dbReference type="PIRSR" id="PIRSR000097-3"/>
    </source>
</evidence>
<dbReference type="STRING" id="51028.A0A0N4UT11"/>
<dbReference type="PRINTS" id="PR00069">
    <property type="entry name" value="ALDKETRDTASE"/>
</dbReference>
<evidence type="ECO:0000256" key="1">
    <source>
        <dbReference type="PIRSR" id="PIRSR000097-1"/>
    </source>
</evidence>
<dbReference type="InterPro" id="IPR036812">
    <property type="entry name" value="NAD(P)_OxRdtase_dom_sf"/>
</dbReference>
<dbReference type="Proteomes" id="UP000274131">
    <property type="component" value="Unassembled WGS sequence"/>
</dbReference>
<evidence type="ECO:0000313" key="5">
    <source>
        <dbReference type="EMBL" id="VDD85083.1"/>
    </source>
</evidence>
<dbReference type="PROSITE" id="PS00798">
    <property type="entry name" value="ALDOKETO_REDUCTASE_1"/>
    <property type="match status" value="1"/>
</dbReference>
<dbReference type="PIRSF" id="PIRSF000097">
    <property type="entry name" value="AKR"/>
    <property type="match status" value="1"/>
</dbReference>
<dbReference type="WBParaSite" id="EVEC_0000032001-mRNA-1">
    <property type="protein sequence ID" value="EVEC_0000032001-mRNA-1"/>
    <property type="gene ID" value="EVEC_0000032001"/>
</dbReference>
<gene>
    <name evidence="5" type="ORF">EVEC_LOCUS226</name>
</gene>
<dbReference type="FunFam" id="3.20.20.100:FF:000029">
    <property type="entry name" value="Aldo-keto reductase"/>
    <property type="match status" value="1"/>
</dbReference>
<dbReference type="PROSITE" id="PS00062">
    <property type="entry name" value="ALDOKETO_REDUCTASE_2"/>
    <property type="match status" value="1"/>
</dbReference>
<dbReference type="EMBL" id="UXUI01000160">
    <property type="protein sequence ID" value="VDD85083.1"/>
    <property type="molecule type" value="Genomic_DNA"/>
</dbReference>
<dbReference type="PANTHER" id="PTHR11732">
    <property type="entry name" value="ALDO/KETO REDUCTASE"/>
    <property type="match status" value="1"/>
</dbReference>
<reference evidence="7" key="1">
    <citation type="submission" date="2017-02" db="UniProtKB">
        <authorList>
            <consortium name="WormBaseParasite"/>
        </authorList>
    </citation>
    <scope>IDENTIFICATION</scope>
</reference>
<dbReference type="GO" id="GO:0016491">
    <property type="term" value="F:oxidoreductase activity"/>
    <property type="evidence" value="ECO:0007669"/>
    <property type="project" value="InterPro"/>
</dbReference>
<reference evidence="5 6" key="2">
    <citation type="submission" date="2018-10" db="EMBL/GenBank/DDBJ databases">
        <authorList>
            <consortium name="Pathogen Informatics"/>
        </authorList>
    </citation>
    <scope>NUCLEOTIDE SEQUENCE [LARGE SCALE GENOMIC DNA]</scope>
</reference>
<dbReference type="Pfam" id="PF00248">
    <property type="entry name" value="Aldo_ket_red"/>
    <property type="match status" value="1"/>
</dbReference>
<protein>
    <submittedName>
        <fullName evidence="7">Aldo_ket_red domain-containing protein</fullName>
    </submittedName>
</protein>
<name>A0A0N4UT11_ENTVE</name>
<evidence type="ECO:0000259" key="4">
    <source>
        <dbReference type="Pfam" id="PF00248"/>
    </source>
</evidence>
<evidence type="ECO:0000313" key="6">
    <source>
        <dbReference type="Proteomes" id="UP000274131"/>
    </source>
</evidence>
<dbReference type="InterPro" id="IPR023210">
    <property type="entry name" value="NADP_OxRdtase_dom"/>
</dbReference>
<dbReference type="AlphaFoldDB" id="A0A0N4UT11"/>
<dbReference type="PROSITE" id="PS00063">
    <property type="entry name" value="ALDOKETO_REDUCTASE_3"/>
    <property type="match status" value="1"/>
</dbReference>
<feature type="active site" description="Proton donor" evidence="1">
    <location>
        <position position="52"/>
    </location>
</feature>
<dbReference type="SUPFAM" id="SSF51430">
    <property type="entry name" value="NAD(P)-linked oxidoreductase"/>
    <property type="match status" value="1"/>
</dbReference>
<dbReference type="InterPro" id="IPR018170">
    <property type="entry name" value="Aldo/ket_reductase_CS"/>
</dbReference>
<accession>A0A0N4UT11</accession>
<dbReference type="OrthoDB" id="416253at2759"/>
<dbReference type="InterPro" id="IPR020471">
    <property type="entry name" value="AKR"/>
</dbReference>
<feature type="domain" description="NADP-dependent oxidoreductase" evidence="4">
    <location>
        <begin position="19"/>
        <end position="292"/>
    </location>
</feature>